<dbReference type="Pfam" id="PF02719">
    <property type="entry name" value="Polysacc_synt_2"/>
    <property type="match status" value="1"/>
</dbReference>
<feature type="transmembrane region" description="Helical" evidence="2">
    <location>
        <begin position="12"/>
        <end position="32"/>
    </location>
</feature>
<gene>
    <name evidence="4" type="ORF">METZ01_LOCUS287501</name>
</gene>
<dbReference type="Gene3D" id="3.40.50.720">
    <property type="entry name" value="NAD(P)-binding Rossmann-like Domain"/>
    <property type="match status" value="2"/>
</dbReference>
<proteinExistence type="inferred from homology"/>
<feature type="transmembrane region" description="Helical" evidence="2">
    <location>
        <begin position="44"/>
        <end position="66"/>
    </location>
</feature>
<dbReference type="SUPFAM" id="SSF51735">
    <property type="entry name" value="NAD(P)-binding Rossmann-fold domains"/>
    <property type="match status" value="2"/>
</dbReference>
<comment type="similarity">
    <text evidence="1">Belongs to the polysaccharide synthase family.</text>
</comment>
<evidence type="ECO:0000259" key="3">
    <source>
        <dbReference type="Pfam" id="PF02719"/>
    </source>
</evidence>
<feature type="transmembrane region" description="Helical" evidence="2">
    <location>
        <begin position="78"/>
        <end position="102"/>
    </location>
</feature>
<dbReference type="PANTHER" id="PTHR43318:SF1">
    <property type="entry name" value="POLYSACCHARIDE BIOSYNTHESIS PROTEIN EPSC-RELATED"/>
    <property type="match status" value="1"/>
</dbReference>
<keyword evidence="2" id="KW-1133">Transmembrane helix</keyword>
<evidence type="ECO:0000256" key="1">
    <source>
        <dbReference type="ARBA" id="ARBA00007430"/>
    </source>
</evidence>
<reference evidence="4" key="1">
    <citation type="submission" date="2018-05" db="EMBL/GenBank/DDBJ databases">
        <authorList>
            <person name="Lanie J.A."/>
            <person name="Ng W.-L."/>
            <person name="Kazmierczak K.M."/>
            <person name="Andrzejewski T.M."/>
            <person name="Davidsen T.M."/>
            <person name="Wayne K.J."/>
            <person name="Tettelin H."/>
            <person name="Glass J.I."/>
            <person name="Rusch D."/>
            <person name="Podicherti R."/>
            <person name="Tsui H.-C.T."/>
            <person name="Winkler M.E."/>
        </authorList>
    </citation>
    <scope>NUCLEOTIDE SEQUENCE</scope>
</reference>
<feature type="domain" description="Polysaccharide biosynthesis protein CapD-like" evidence="3">
    <location>
        <begin position="284"/>
        <end position="365"/>
    </location>
</feature>
<name>A0A382LHK0_9ZZZZ</name>
<dbReference type="AlphaFoldDB" id="A0A382LHK0"/>
<dbReference type="EMBL" id="UINC01086307">
    <property type="protein sequence ID" value="SVC34647.1"/>
    <property type="molecule type" value="Genomic_DNA"/>
</dbReference>
<protein>
    <recommendedName>
        <fullName evidence="3">Polysaccharide biosynthesis protein CapD-like domain-containing protein</fullName>
    </recommendedName>
</protein>
<dbReference type="InterPro" id="IPR051203">
    <property type="entry name" value="Polysaccharide_Synthase-Rel"/>
</dbReference>
<evidence type="ECO:0000313" key="4">
    <source>
        <dbReference type="EMBL" id="SVC34647.1"/>
    </source>
</evidence>
<keyword evidence="2" id="KW-0472">Membrane</keyword>
<sequence>MSDLPRSVKAVFLLVVDSVVLGFSILLAFAVRFDPASLVDQFRIFSVGAWVLAAVQLLTLLTSGLYRSVLRHASSELLGLLLRSVLLGAGIFAIMTLILDVLRMPRSVLVISVAFSFLGLLSIRLMIRWVVRLHVVEPQQMENLQRVAIYGAGSAGLQLYESLRQEGSYHVSAFVDDNPRLQGGVVRGKSILSFAGLQTLHTNNPLDSVLLALPRVKHEQRKNILQQIRLLKVGVRVLPTADQLMRGTADASQLQEVDIADLLGRDEIIPDKKLLYQDIKGRNILVTGAGGSIGSELCHEILRDSPRILVLLELNEFALYHAENSFRRLSSIPIVPCLGSVCDTGLVQNLLSEHKIETVYHAAAY</sequence>
<organism evidence="4">
    <name type="scientific">marine metagenome</name>
    <dbReference type="NCBI Taxonomy" id="408172"/>
    <lineage>
        <taxon>unclassified sequences</taxon>
        <taxon>metagenomes</taxon>
        <taxon>ecological metagenomes</taxon>
    </lineage>
</organism>
<accession>A0A382LHK0</accession>
<keyword evidence="2" id="KW-0812">Transmembrane</keyword>
<feature type="transmembrane region" description="Helical" evidence="2">
    <location>
        <begin position="108"/>
        <end position="131"/>
    </location>
</feature>
<evidence type="ECO:0000256" key="2">
    <source>
        <dbReference type="SAM" id="Phobius"/>
    </source>
</evidence>
<feature type="non-terminal residue" evidence="4">
    <location>
        <position position="365"/>
    </location>
</feature>
<dbReference type="PANTHER" id="PTHR43318">
    <property type="entry name" value="UDP-N-ACETYLGLUCOSAMINE 4,6-DEHYDRATASE"/>
    <property type="match status" value="1"/>
</dbReference>
<dbReference type="Pfam" id="PF13727">
    <property type="entry name" value="CoA_binding_3"/>
    <property type="match status" value="1"/>
</dbReference>
<dbReference type="InterPro" id="IPR036291">
    <property type="entry name" value="NAD(P)-bd_dom_sf"/>
</dbReference>
<dbReference type="InterPro" id="IPR003869">
    <property type="entry name" value="Polysac_CapD-like"/>
</dbReference>